<dbReference type="Proteomes" id="UP001642484">
    <property type="component" value="Unassembled WGS sequence"/>
</dbReference>
<sequence length="313" mass="34862">MANHVDVEIQDRQTQVPLCDLGFGPLSCFVTMKPFSCDYLTPIKTPSRPHSVQNPPPDEWRGAPIWEETETKTDPPSFVPTTKPKAANTAANSAHPGAANSALGSPKLLTTDVTSMQSFSSGGSSPTRRPKRTSPKAKTMSLPKPAQVLSTSRYSTSAAEGQDFPDESKPRATKFQSDEEDKQRLLDAWASGRLIEANRLVQKSITSGRRYHLKVKDVVDLEVVQRVGEHYAHVAWRRLGSNPSDRCGVPESLDELVQQEEGAEQSRRIERKSRFWRNVRDGENAGDIWGTEESFQRIKDFLLNLPGWESCCI</sequence>
<proteinExistence type="predicted"/>
<accession>A0ABP0IL73</accession>
<name>A0ABP0IL73_9DINO</name>
<dbReference type="EMBL" id="CAXAMN010003191">
    <property type="protein sequence ID" value="CAK9003330.1"/>
    <property type="molecule type" value="Genomic_DNA"/>
</dbReference>
<gene>
    <name evidence="2" type="ORF">CCMP2556_LOCUS7247</name>
</gene>
<feature type="compositionally biased region" description="Polar residues" evidence="1">
    <location>
        <begin position="148"/>
        <end position="159"/>
    </location>
</feature>
<feature type="region of interest" description="Disordered" evidence="1">
    <location>
        <begin position="44"/>
        <end position="63"/>
    </location>
</feature>
<evidence type="ECO:0000313" key="2">
    <source>
        <dbReference type="EMBL" id="CAK9003330.1"/>
    </source>
</evidence>
<evidence type="ECO:0000313" key="3">
    <source>
        <dbReference type="Proteomes" id="UP001642484"/>
    </source>
</evidence>
<evidence type="ECO:0000256" key="1">
    <source>
        <dbReference type="SAM" id="MobiDB-lite"/>
    </source>
</evidence>
<organism evidence="2 3">
    <name type="scientific">Durusdinium trenchii</name>
    <dbReference type="NCBI Taxonomy" id="1381693"/>
    <lineage>
        <taxon>Eukaryota</taxon>
        <taxon>Sar</taxon>
        <taxon>Alveolata</taxon>
        <taxon>Dinophyceae</taxon>
        <taxon>Suessiales</taxon>
        <taxon>Symbiodiniaceae</taxon>
        <taxon>Durusdinium</taxon>
    </lineage>
</organism>
<keyword evidence="3" id="KW-1185">Reference proteome</keyword>
<reference evidence="2 3" key="1">
    <citation type="submission" date="2024-02" db="EMBL/GenBank/DDBJ databases">
        <authorList>
            <person name="Chen Y."/>
            <person name="Shah S."/>
            <person name="Dougan E. K."/>
            <person name="Thang M."/>
            <person name="Chan C."/>
        </authorList>
    </citation>
    <scope>NUCLEOTIDE SEQUENCE [LARGE SCALE GENOMIC DNA]</scope>
</reference>
<feature type="region of interest" description="Disordered" evidence="1">
    <location>
        <begin position="68"/>
        <end position="179"/>
    </location>
</feature>
<comment type="caution">
    <text evidence="2">The sequence shown here is derived from an EMBL/GenBank/DDBJ whole genome shotgun (WGS) entry which is preliminary data.</text>
</comment>
<feature type="compositionally biased region" description="Low complexity" evidence="1">
    <location>
        <begin position="80"/>
        <end position="102"/>
    </location>
</feature>
<protein>
    <submittedName>
        <fullName evidence="2">Uncharacterized protein</fullName>
    </submittedName>
</protein>
<feature type="compositionally biased region" description="Low complexity" evidence="1">
    <location>
        <begin position="115"/>
        <end position="125"/>
    </location>
</feature>